<gene>
    <name evidence="2" type="ORF">AVDCRST_MAG02-1484</name>
</gene>
<dbReference type="InterPro" id="IPR052718">
    <property type="entry name" value="NmrA-type_oxidoreductase"/>
</dbReference>
<dbReference type="Gene3D" id="3.90.25.10">
    <property type="entry name" value="UDP-galactose 4-epimerase, domain 1"/>
    <property type="match status" value="1"/>
</dbReference>
<dbReference type="InterPro" id="IPR008030">
    <property type="entry name" value="NmrA-like"/>
</dbReference>
<organism evidence="2">
    <name type="scientific">uncultured Rubrobacteraceae bacterium</name>
    <dbReference type="NCBI Taxonomy" id="349277"/>
    <lineage>
        <taxon>Bacteria</taxon>
        <taxon>Bacillati</taxon>
        <taxon>Actinomycetota</taxon>
        <taxon>Rubrobacteria</taxon>
        <taxon>Rubrobacterales</taxon>
        <taxon>Rubrobacteraceae</taxon>
        <taxon>environmental samples</taxon>
    </lineage>
</organism>
<dbReference type="PANTHER" id="PTHR47129:SF1">
    <property type="entry name" value="NMRA-LIKE DOMAIN-CONTAINING PROTEIN"/>
    <property type="match status" value="1"/>
</dbReference>
<accession>A0A6J4QU24</accession>
<feature type="domain" description="NmrA-like" evidence="1">
    <location>
        <begin position="11"/>
        <end position="249"/>
    </location>
</feature>
<dbReference type="SUPFAM" id="SSF51735">
    <property type="entry name" value="NAD(P)-binding Rossmann-fold domains"/>
    <property type="match status" value="1"/>
</dbReference>
<proteinExistence type="predicted"/>
<evidence type="ECO:0000313" key="2">
    <source>
        <dbReference type="EMBL" id="CAA9455073.1"/>
    </source>
</evidence>
<dbReference type="Pfam" id="PF05368">
    <property type="entry name" value="NmrA"/>
    <property type="match status" value="1"/>
</dbReference>
<protein>
    <submittedName>
        <fullName evidence="2">NADPH:quinone oxidoreductase 2</fullName>
    </submittedName>
</protein>
<dbReference type="CDD" id="cd05269">
    <property type="entry name" value="TMR_SDR_a"/>
    <property type="match status" value="1"/>
</dbReference>
<dbReference type="PANTHER" id="PTHR47129">
    <property type="entry name" value="QUINONE OXIDOREDUCTASE 2"/>
    <property type="match status" value="1"/>
</dbReference>
<dbReference type="EMBL" id="CADCVH010000047">
    <property type="protein sequence ID" value="CAA9455073.1"/>
    <property type="molecule type" value="Genomic_DNA"/>
</dbReference>
<reference evidence="2" key="1">
    <citation type="submission" date="2020-02" db="EMBL/GenBank/DDBJ databases">
        <authorList>
            <person name="Meier V. D."/>
        </authorList>
    </citation>
    <scope>NUCLEOTIDE SEQUENCE</scope>
    <source>
        <strain evidence="2">AVDCRST_MAG02</strain>
    </source>
</reference>
<sequence length="302" mass="31341">MSEQNGTAGGMIVVTGASGTLGRAVVERLLERVPAERIGASVRDPGRARDLAERGVRVRRGDFGDPESLAHAFEGASRVLVVSVDRLGEDAVRLHRAAIDAAKAAGAGRIFYTSHVGADPASAFPPGRDHAATEAALRDSGVAHTSLRNGFYAATAAMQLTGALETGELAVPEDGPVDWTTQADLADATAVALTDGDLVEPILNLTGAEAIDMAGIAEIASGLTGRPIRRVVVPDDEYRAGLVARGLREPQAAMFLTLFVAARRGAFARVDPTLGRLIGRPPTPLRDVLEAAASKATVSRSG</sequence>
<evidence type="ECO:0000259" key="1">
    <source>
        <dbReference type="Pfam" id="PF05368"/>
    </source>
</evidence>
<dbReference type="InterPro" id="IPR036291">
    <property type="entry name" value="NAD(P)-bd_dom_sf"/>
</dbReference>
<dbReference type="Gene3D" id="3.40.50.720">
    <property type="entry name" value="NAD(P)-binding Rossmann-like Domain"/>
    <property type="match status" value="1"/>
</dbReference>
<dbReference type="AlphaFoldDB" id="A0A6J4QU24"/>
<name>A0A6J4QU24_9ACTN</name>